<dbReference type="GeneID" id="20672417"/>
<dbReference type="PANTHER" id="PTHR45982">
    <property type="entry name" value="REGULATOR OF CHROMOSOME CONDENSATION"/>
    <property type="match status" value="1"/>
</dbReference>
<dbReference type="SUPFAM" id="SSF50985">
    <property type="entry name" value="RCC1/BLIP-II"/>
    <property type="match status" value="1"/>
</dbReference>
<dbReference type="OrthoDB" id="61110at2759"/>
<dbReference type="EMBL" id="KI925464">
    <property type="protein sequence ID" value="ETW76528.1"/>
    <property type="molecule type" value="Genomic_DNA"/>
</dbReference>
<feature type="domain" description="F-box" evidence="2">
    <location>
        <begin position="7"/>
        <end position="49"/>
    </location>
</feature>
<dbReference type="InterPro" id="IPR036047">
    <property type="entry name" value="F-box-like_dom_sf"/>
</dbReference>
<dbReference type="Pfam" id="PF12937">
    <property type="entry name" value="F-box-like"/>
    <property type="match status" value="1"/>
</dbReference>
<dbReference type="Gene3D" id="1.20.1280.50">
    <property type="match status" value="1"/>
</dbReference>
<dbReference type="HOGENOM" id="CLU_017519_1_0_1"/>
<feature type="repeat" description="RCC1" evidence="1">
    <location>
        <begin position="132"/>
        <end position="186"/>
    </location>
</feature>
<dbReference type="InterPro" id="IPR000408">
    <property type="entry name" value="Reg_chr_condens"/>
</dbReference>
<dbReference type="InParanoid" id="W4JSK7"/>
<dbReference type="GO" id="GO:0005737">
    <property type="term" value="C:cytoplasm"/>
    <property type="evidence" value="ECO:0007669"/>
    <property type="project" value="TreeGrafter"/>
</dbReference>
<evidence type="ECO:0000313" key="4">
    <source>
        <dbReference type="Proteomes" id="UP000030671"/>
    </source>
</evidence>
<dbReference type="InterPro" id="IPR051553">
    <property type="entry name" value="Ran_GTPase-activating"/>
</dbReference>
<dbReference type="PROSITE" id="PS50012">
    <property type="entry name" value="RCC1_3"/>
    <property type="match status" value="2"/>
</dbReference>
<dbReference type="PANTHER" id="PTHR45982:SF3">
    <property type="entry name" value="F-BOX PROTEIN POF9"/>
    <property type="match status" value="1"/>
</dbReference>
<reference evidence="3 4" key="1">
    <citation type="journal article" date="2012" name="New Phytol.">
        <title>Insight into trade-off between wood decay and parasitism from the genome of a fungal forest pathogen.</title>
        <authorList>
            <person name="Olson A."/>
            <person name="Aerts A."/>
            <person name="Asiegbu F."/>
            <person name="Belbahri L."/>
            <person name="Bouzid O."/>
            <person name="Broberg A."/>
            <person name="Canback B."/>
            <person name="Coutinho P.M."/>
            <person name="Cullen D."/>
            <person name="Dalman K."/>
            <person name="Deflorio G."/>
            <person name="van Diepen L.T."/>
            <person name="Dunand C."/>
            <person name="Duplessis S."/>
            <person name="Durling M."/>
            <person name="Gonthier P."/>
            <person name="Grimwood J."/>
            <person name="Fossdal C.G."/>
            <person name="Hansson D."/>
            <person name="Henrissat B."/>
            <person name="Hietala A."/>
            <person name="Himmelstrand K."/>
            <person name="Hoffmeister D."/>
            <person name="Hogberg N."/>
            <person name="James T.Y."/>
            <person name="Karlsson M."/>
            <person name="Kohler A."/>
            <person name="Kues U."/>
            <person name="Lee Y.H."/>
            <person name="Lin Y.C."/>
            <person name="Lind M."/>
            <person name="Lindquist E."/>
            <person name="Lombard V."/>
            <person name="Lucas S."/>
            <person name="Lunden K."/>
            <person name="Morin E."/>
            <person name="Murat C."/>
            <person name="Park J."/>
            <person name="Raffaello T."/>
            <person name="Rouze P."/>
            <person name="Salamov A."/>
            <person name="Schmutz J."/>
            <person name="Solheim H."/>
            <person name="Stahlberg J."/>
            <person name="Velez H."/>
            <person name="de Vries R.P."/>
            <person name="Wiebenga A."/>
            <person name="Woodward S."/>
            <person name="Yakovlev I."/>
            <person name="Garbelotto M."/>
            <person name="Martin F."/>
            <person name="Grigoriev I.V."/>
            <person name="Stenlid J."/>
        </authorList>
    </citation>
    <scope>NUCLEOTIDE SEQUENCE [LARGE SCALE GENOMIC DNA]</scope>
    <source>
        <strain evidence="3 4">TC 32-1</strain>
    </source>
</reference>
<dbReference type="eggNOG" id="ENOG502QUVE">
    <property type="taxonomic scope" value="Eukaryota"/>
</dbReference>
<evidence type="ECO:0000259" key="2">
    <source>
        <dbReference type="Pfam" id="PF12937"/>
    </source>
</evidence>
<dbReference type="Gene3D" id="2.130.10.30">
    <property type="entry name" value="Regulator of chromosome condensation 1/beta-lactamase-inhibitor protein II"/>
    <property type="match status" value="2"/>
</dbReference>
<dbReference type="STRING" id="747525.W4JSK7"/>
<dbReference type="AlphaFoldDB" id="W4JSK7"/>
<dbReference type="KEGG" id="hir:HETIRDRAFT_389554"/>
<keyword evidence="4" id="KW-1185">Reference proteome</keyword>
<dbReference type="GO" id="GO:0005085">
    <property type="term" value="F:guanyl-nucleotide exchange factor activity"/>
    <property type="evidence" value="ECO:0007669"/>
    <property type="project" value="TreeGrafter"/>
</dbReference>
<organism evidence="3 4">
    <name type="scientific">Heterobasidion irregulare (strain TC 32-1)</name>
    <dbReference type="NCBI Taxonomy" id="747525"/>
    <lineage>
        <taxon>Eukaryota</taxon>
        <taxon>Fungi</taxon>
        <taxon>Dikarya</taxon>
        <taxon>Basidiomycota</taxon>
        <taxon>Agaricomycotina</taxon>
        <taxon>Agaricomycetes</taxon>
        <taxon>Russulales</taxon>
        <taxon>Bondarzewiaceae</taxon>
        <taxon>Heterobasidion</taxon>
        <taxon>Heterobasidion annosum species complex</taxon>
    </lineage>
</organism>
<feature type="repeat" description="RCC1" evidence="1">
    <location>
        <begin position="76"/>
        <end position="131"/>
    </location>
</feature>
<dbReference type="InterPro" id="IPR001810">
    <property type="entry name" value="F-box_dom"/>
</dbReference>
<dbReference type="SUPFAM" id="SSF81383">
    <property type="entry name" value="F-box domain"/>
    <property type="match status" value="1"/>
</dbReference>
<dbReference type="InterPro" id="IPR009091">
    <property type="entry name" value="RCC1/BLIP-II"/>
</dbReference>
<accession>W4JSK7</accession>
<proteinExistence type="predicted"/>
<gene>
    <name evidence="3" type="ORF">HETIRDRAFT_389554</name>
</gene>
<dbReference type="RefSeq" id="XP_009551420.1">
    <property type="nucleotide sequence ID" value="XM_009553125.1"/>
</dbReference>
<evidence type="ECO:0000313" key="3">
    <source>
        <dbReference type="EMBL" id="ETW76528.1"/>
    </source>
</evidence>
<name>W4JSK7_HETIT</name>
<dbReference type="Proteomes" id="UP000030671">
    <property type="component" value="Unassembled WGS sequence"/>
</dbReference>
<sequence>MPSIAYVPVEVFLDNIFHLLPVSDLIALSLTCKYFSRICEDDAYWKGRCAADFDLFGNETAQQHGWKALYRELSYPKLFVWGCRSEGRLGPNSYRPLRGSGVPFPTEIEIPGIRLVSLAASGWSFHALDSKGSVYVWGTLNGESTSHGQGFNSPFKCAPTPHRLILPETVRRISCGRHHMMALDDKTQVWTFLSWGRPFRLQSTLLDCHSPLTTPVQIECGWMFSTILTGSGDVLLYWPHRGNLQHFIDANDRALNKQGDGNEARASEDGAIPCVTSVIQADPYRLPAIPALPNLPDTGLTQEQLDRETRLIKIAAYDNNLVGLTNKGHVLKFGGLGSRKEYLRSRWEYLPNFSEAARVCSHPTFAGQNAVCEPPKTMRITHLSAHFRTFVAYSRGPSSVVLMGGQSTNVRSRPQILPALQYRSIVSVTLGDYHFGAVTSTGELLTWGAYSKGALGLGDPLELPLGAPGGYQTAAEVEDARTNWWIEPPRVNEPVEVKFDRGKKRGRRRCVAASASGWHTGALVNGFESDVAEECVEDDCT</sequence>
<evidence type="ECO:0000256" key="1">
    <source>
        <dbReference type="PROSITE-ProRule" id="PRU00235"/>
    </source>
</evidence>
<protein>
    <recommendedName>
        <fullName evidence="2">F-box domain-containing protein</fullName>
    </recommendedName>
</protein>